<protein>
    <submittedName>
        <fullName evidence="1">DUF4269 domain-containing protein</fullName>
    </submittedName>
</protein>
<gene>
    <name evidence="1" type="ORF">VB248_01410</name>
</gene>
<evidence type="ECO:0000313" key="2">
    <source>
        <dbReference type="Proteomes" id="UP001302949"/>
    </source>
</evidence>
<evidence type="ECO:0000313" key="1">
    <source>
        <dbReference type="EMBL" id="MEA5137768.1"/>
    </source>
</evidence>
<organism evidence="1 2">
    <name type="scientific">Arcicella rigui</name>
    <dbReference type="NCBI Taxonomy" id="797020"/>
    <lineage>
        <taxon>Bacteria</taxon>
        <taxon>Pseudomonadati</taxon>
        <taxon>Bacteroidota</taxon>
        <taxon>Cytophagia</taxon>
        <taxon>Cytophagales</taxon>
        <taxon>Flectobacillaceae</taxon>
        <taxon>Arcicella</taxon>
    </lineage>
</organism>
<dbReference type="Pfam" id="PF14091">
    <property type="entry name" value="DUF4269"/>
    <property type="match status" value="1"/>
</dbReference>
<dbReference type="InterPro" id="IPR025365">
    <property type="entry name" value="DUF4269"/>
</dbReference>
<reference evidence="1 2" key="1">
    <citation type="submission" date="2023-12" db="EMBL/GenBank/DDBJ databases">
        <title>Novel species of the genus Arcicella isolated from rivers.</title>
        <authorList>
            <person name="Lu H."/>
        </authorList>
    </citation>
    <scope>NUCLEOTIDE SEQUENCE [LARGE SCALE GENOMIC DNA]</scope>
    <source>
        <strain evidence="1 2">KCTC 23307</strain>
    </source>
</reference>
<dbReference type="RefSeq" id="WP_323294936.1">
    <property type="nucleotide sequence ID" value="NZ_JAYFUM010000001.1"/>
</dbReference>
<accession>A0ABU5Q4S6</accession>
<name>A0ABU5Q4S6_9BACT</name>
<dbReference type="Proteomes" id="UP001302949">
    <property type="component" value="Unassembled WGS sequence"/>
</dbReference>
<keyword evidence="2" id="KW-1185">Reference proteome</keyword>
<sequence length="182" mass="21152">MNFETIEYLKIGTPKQVKAYELLAKYQLMATLAKYEPLLVGTIPINIDIQTSDLDIICYWQNKEEFKAFVITHFGTCLGFKTWENYELNAVVANFMIEDFEIEIFGQNTPTKEQFAYKHLVIGNEILQALGEDFRQNIITLKKQGFKTEPAFAHLLKLEGNPYEALLTFRIDSLRKKNDREV</sequence>
<comment type="caution">
    <text evidence="1">The sequence shown here is derived from an EMBL/GenBank/DDBJ whole genome shotgun (WGS) entry which is preliminary data.</text>
</comment>
<dbReference type="EMBL" id="JAYFUM010000001">
    <property type="protein sequence ID" value="MEA5137768.1"/>
    <property type="molecule type" value="Genomic_DNA"/>
</dbReference>
<proteinExistence type="predicted"/>